<dbReference type="SUPFAM" id="SSF55120">
    <property type="entry name" value="Pseudouridine synthase"/>
    <property type="match status" value="1"/>
</dbReference>
<dbReference type="EMBL" id="JATAAI010000002">
    <property type="protein sequence ID" value="KAK1747295.1"/>
    <property type="molecule type" value="Genomic_DNA"/>
</dbReference>
<evidence type="ECO:0000256" key="4">
    <source>
        <dbReference type="SAM" id="MobiDB-lite"/>
    </source>
</evidence>
<evidence type="ECO:0000256" key="3">
    <source>
        <dbReference type="ARBA" id="ARBA00023235"/>
    </source>
</evidence>
<feature type="domain" description="Pseudouridine synthase I TruA alpha/beta" evidence="5">
    <location>
        <begin position="276"/>
        <end position="408"/>
    </location>
</feature>
<dbReference type="Pfam" id="PF01416">
    <property type="entry name" value="PseudoU_synth_1"/>
    <property type="match status" value="1"/>
</dbReference>
<dbReference type="Proteomes" id="UP001224775">
    <property type="component" value="Unassembled WGS sequence"/>
</dbReference>
<evidence type="ECO:0000313" key="7">
    <source>
        <dbReference type="Proteomes" id="UP001224775"/>
    </source>
</evidence>
<proteinExistence type="inferred from homology"/>
<dbReference type="InterPro" id="IPR020097">
    <property type="entry name" value="PsdUridine_synth_TruA_a/b_dom"/>
</dbReference>
<dbReference type="EC" id="5.4.99.12" evidence="6"/>
<dbReference type="Gene3D" id="3.30.70.660">
    <property type="entry name" value="Pseudouridine synthase I, catalytic domain, C-terminal subdomain"/>
    <property type="match status" value="1"/>
</dbReference>
<name>A0AAD8YL06_9STRA</name>
<protein>
    <submittedName>
        <fullName evidence="6">tRNA pseudouridine(38-40) synthase TruA</fullName>
        <ecNumber evidence="6">5.4.99.12</ecNumber>
    </submittedName>
</protein>
<evidence type="ECO:0000256" key="1">
    <source>
        <dbReference type="ARBA" id="ARBA00009375"/>
    </source>
</evidence>
<evidence type="ECO:0000259" key="5">
    <source>
        <dbReference type="Pfam" id="PF01416"/>
    </source>
</evidence>
<comment type="similarity">
    <text evidence="1">Belongs to the tRNA pseudouridine synthase TruA family.</text>
</comment>
<keyword evidence="2" id="KW-0819">tRNA processing</keyword>
<sequence>MPFIRTPTYCYRAFTRYVFAVQYHGGKMLGFSYQGPSGENCIVYNPDKSIQADLRGVESVEGRLRRALDLLVGENNYQNIQVSSRTDRGVHAWRNTLQVDIRPRSQKKKKKGSDDADKHTSARATKQWKPKNLVDGINFYLSRIPSLPPSKAEDENSPPLHKNVRNKASKANFYNLPLNNNVTILSSAVAPDIITPNQNYDPALPEDEYNPKGLPFDVRFTATRRTYAYRILHSYAIEAKSPSYYHSQPFELDRVWRIHDDKGNIGELDVEAMNRAASHLVGRHDFTSFRGKGCQRSTPVTTLDEVVVHRERYHGVVPGFMLASGMENSSAVSNCDSLPIPDTFNMITIVIKGKSFLYHQVRNMVACLVEVGQGRLTPENVKEILEKKDRGAAPGMAPAQGLFLVDVEHAVGASAAFHYYCNEPNFISSNWSKNGYSRSLALCEKELPNKSQSVAVAETTSTKTTSPKPLSRTTLLLYNLKLLSYSSLPVPRLISSKDPLFSYPEIVGGVRRRQTDEVNLQNILSSKRLMMARQSQDQQQMQPILQEVNELVYGKGVTPQIREDFLAQYGCVGHTPEIIKYLVDELAKDRGIVEVGAGNGQWARSINDFHNVQRMQNNPTGKAFDLVLAFDNMQELPLSPKIYHQRTVPAKQYFYDKVKLASHVDAVKGFASRGRVLMLVYPSPGSMALETVKAYVESSDQNDTVVYVGEGIGGANADEDFFNYFLGKTDDDPKEAEWVLLKVMEVKRSPGGKGYEKMFVFQRKRL</sequence>
<evidence type="ECO:0000256" key="2">
    <source>
        <dbReference type="ARBA" id="ARBA00022694"/>
    </source>
</evidence>
<dbReference type="PANTHER" id="PTHR11142:SF0">
    <property type="entry name" value="TRNA PSEUDOURIDINE SYNTHASE-LIKE 1"/>
    <property type="match status" value="1"/>
</dbReference>
<dbReference type="InterPro" id="IPR020095">
    <property type="entry name" value="PsdUridine_synth_TruA_C"/>
</dbReference>
<dbReference type="GO" id="GO:0003723">
    <property type="term" value="F:RNA binding"/>
    <property type="evidence" value="ECO:0007669"/>
    <property type="project" value="InterPro"/>
</dbReference>
<dbReference type="GO" id="GO:0031119">
    <property type="term" value="P:tRNA pseudouridine synthesis"/>
    <property type="evidence" value="ECO:0007669"/>
    <property type="project" value="TreeGrafter"/>
</dbReference>
<keyword evidence="7" id="KW-1185">Reference proteome</keyword>
<keyword evidence="3 6" id="KW-0413">Isomerase</keyword>
<gene>
    <name evidence="6" type="ORF">QTG54_001258</name>
</gene>
<dbReference type="InterPro" id="IPR020094">
    <property type="entry name" value="TruA/RsuA/RluB/E/F_N"/>
</dbReference>
<accession>A0AAD8YL06</accession>
<dbReference type="InterPro" id="IPR001406">
    <property type="entry name" value="PsdUridine_synth_TruA"/>
</dbReference>
<reference evidence="6" key="1">
    <citation type="submission" date="2023-06" db="EMBL/GenBank/DDBJ databases">
        <title>Survivors Of The Sea: Transcriptome response of Skeletonema marinoi to long-term dormancy.</title>
        <authorList>
            <person name="Pinder M.I.M."/>
            <person name="Kourtchenko O."/>
            <person name="Robertson E.K."/>
            <person name="Larsson T."/>
            <person name="Maumus F."/>
            <person name="Osuna-Cruz C.M."/>
            <person name="Vancaester E."/>
            <person name="Stenow R."/>
            <person name="Vandepoele K."/>
            <person name="Ploug H."/>
            <person name="Bruchert V."/>
            <person name="Godhe A."/>
            <person name="Topel M."/>
        </authorList>
    </citation>
    <scope>NUCLEOTIDE SEQUENCE</scope>
    <source>
        <strain evidence="6">R05AC</strain>
    </source>
</reference>
<evidence type="ECO:0000313" key="6">
    <source>
        <dbReference type="EMBL" id="KAK1747295.1"/>
    </source>
</evidence>
<dbReference type="Gene3D" id="3.30.70.580">
    <property type="entry name" value="Pseudouridine synthase I, catalytic domain, N-terminal subdomain"/>
    <property type="match status" value="1"/>
</dbReference>
<feature type="region of interest" description="Disordered" evidence="4">
    <location>
        <begin position="98"/>
        <end position="127"/>
    </location>
</feature>
<comment type="caution">
    <text evidence="6">The sequence shown here is derived from an EMBL/GenBank/DDBJ whole genome shotgun (WGS) entry which is preliminary data.</text>
</comment>
<dbReference type="PANTHER" id="PTHR11142">
    <property type="entry name" value="PSEUDOURIDYLATE SYNTHASE"/>
    <property type="match status" value="1"/>
</dbReference>
<organism evidence="6 7">
    <name type="scientific">Skeletonema marinoi</name>
    <dbReference type="NCBI Taxonomy" id="267567"/>
    <lineage>
        <taxon>Eukaryota</taxon>
        <taxon>Sar</taxon>
        <taxon>Stramenopiles</taxon>
        <taxon>Ochrophyta</taxon>
        <taxon>Bacillariophyta</taxon>
        <taxon>Coscinodiscophyceae</taxon>
        <taxon>Thalassiosirophycidae</taxon>
        <taxon>Thalassiosirales</taxon>
        <taxon>Skeletonemataceae</taxon>
        <taxon>Skeletonema</taxon>
        <taxon>Skeletonema marinoi-dohrnii complex</taxon>
    </lineage>
</organism>
<dbReference type="AlphaFoldDB" id="A0AAD8YL06"/>
<dbReference type="GO" id="GO:0160147">
    <property type="term" value="F:tRNA pseudouridine(38-40) synthase activity"/>
    <property type="evidence" value="ECO:0007669"/>
    <property type="project" value="UniProtKB-EC"/>
</dbReference>
<dbReference type="HAMAP" id="MF_00171">
    <property type="entry name" value="TruA"/>
    <property type="match status" value="1"/>
</dbReference>
<dbReference type="InterPro" id="IPR020103">
    <property type="entry name" value="PsdUridine_synth_cat_dom_sf"/>
</dbReference>